<reference evidence="1 2" key="1">
    <citation type="submission" date="2017-03" db="EMBL/GenBank/DDBJ databases">
        <title>The genome sequence of Candidatus Rickettsiella viridis.</title>
        <authorList>
            <person name="Nikoh N."/>
            <person name="Tsuchida T."/>
            <person name="Yamaguchi K."/>
            <person name="Maeda T."/>
            <person name="Shigenobu S."/>
            <person name="Fukatsu T."/>
        </authorList>
    </citation>
    <scope>NUCLEOTIDE SEQUENCE [LARGE SCALE GENOMIC DNA]</scope>
    <source>
        <strain evidence="1 2">Ap-RA04</strain>
    </source>
</reference>
<sequence length="54" mass="6012">MRAPQARGNPESTEPGWPRSFHSLAMTVVIFLSLQRKTRQISFLFPSGSLPVPS</sequence>
<organism evidence="1 2">
    <name type="scientific">Candidatus Rickettsiella viridis</name>
    <dbReference type="NCBI Taxonomy" id="676208"/>
    <lineage>
        <taxon>Bacteria</taxon>
        <taxon>Pseudomonadati</taxon>
        <taxon>Pseudomonadota</taxon>
        <taxon>Gammaproteobacteria</taxon>
        <taxon>Legionellales</taxon>
        <taxon>Coxiellaceae</taxon>
        <taxon>Rickettsiella</taxon>
    </lineage>
</organism>
<name>A0A2Z5UUE7_9COXI</name>
<protein>
    <submittedName>
        <fullName evidence="1">Uncharacterized protein</fullName>
    </submittedName>
</protein>
<accession>A0A2Z5UUE7</accession>
<dbReference type="AlphaFoldDB" id="A0A2Z5UUE7"/>
<keyword evidence="2" id="KW-1185">Reference proteome</keyword>
<dbReference type="EMBL" id="AP018005">
    <property type="protein sequence ID" value="BBB15108.1"/>
    <property type="molecule type" value="Genomic_DNA"/>
</dbReference>
<evidence type="ECO:0000313" key="1">
    <source>
        <dbReference type="EMBL" id="BBB15108.1"/>
    </source>
</evidence>
<gene>
    <name evidence="1" type="ORF">RVIR1_06070</name>
</gene>
<dbReference type="Proteomes" id="UP000282483">
    <property type="component" value="Chromosome"/>
</dbReference>
<proteinExistence type="predicted"/>
<evidence type="ECO:0000313" key="2">
    <source>
        <dbReference type="Proteomes" id="UP000282483"/>
    </source>
</evidence>
<dbReference type="KEGG" id="rvi:RVIR1_06070"/>